<gene>
    <name evidence="7" type="ORF">PT974_10312</name>
</gene>
<comment type="similarity">
    <text evidence="1 4">Belongs to the glycosyl hydrolase 5 (cellulase A) family.</text>
</comment>
<evidence type="ECO:0000256" key="4">
    <source>
        <dbReference type="RuleBase" id="RU361153"/>
    </source>
</evidence>
<dbReference type="PANTHER" id="PTHR31263">
    <property type="entry name" value="CELLULASE FAMILY PROTEIN (AFU_ORTHOLOGUE AFUA_5G14560)"/>
    <property type="match status" value="1"/>
</dbReference>
<evidence type="ECO:0000313" key="7">
    <source>
        <dbReference type="EMBL" id="KAK5988818.1"/>
    </source>
</evidence>
<evidence type="ECO:0000256" key="2">
    <source>
        <dbReference type="ARBA" id="ARBA00022801"/>
    </source>
</evidence>
<keyword evidence="8" id="KW-1185">Reference proteome</keyword>
<dbReference type="Pfam" id="PF00150">
    <property type="entry name" value="Cellulase"/>
    <property type="match status" value="1"/>
</dbReference>
<keyword evidence="5" id="KW-0732">Signal</keyword>
<dbReference type="EMBL" id="JAVFKD010000015">
    <property type="protein sequence ID" value="KAK5988818.1"/>
    <property type="molecule type" value="Genomic_DNA"/>
</dbReference>
<dbReference type="InterPro" id="IPR017853">
    <property type="entry name" value="GH"/>
</dbReference>
<evidence type="ECO:0000313" key="8">
    <source>
        <dbReference type="Proteomes" id="UP001338125"/>
    </source>
</evidence>
<dbReference type="Proteomes" id="UP001338125">
    <property type="component" value="Unassembled WGS sequence"/>
</dbReference>
<reference evidence="7 8" key="1">
    <citation type="submission" date="2024-01" db="EMBL/GenBank/DDBJ databases">
        <title>Complete genome of Cladobotryum mycophilum ATHUM6906.</title>
        <authorList>
            <person name="Christinaki A.C."/>
            <person name="Myridakis A.I."/>
            <person name="Kouvelis V.N."/>
        </authorList>
    </citation>
    <scope>NUCLEOTIDE SEQUENCE [LARGE SCALE GENOMIC DNA]</scope>
    <source>
        <strain evidence="7 8">ATHUM6906</strain>
    </source>
</reference>
<dbReference type="Gene3D" id="3.20.20.80">
    <property type="entry name" value="Glycosidases"/>
    <property type="match status" value="1"/>
</dbReference>
<comment type="caution">
    <text evidence="7">The sequence shown here is derived from an EMBL/GenBank/DDBJ whole genome shotgun (WGS) entry which is preliminary data.</text>
</comment>
<sequence length="433" mass="50151">MKFLFTLLGLAYLLLPLAAEETRTKVPLSVTSRWIIDRGGNRVKLRCVNWAAHLETNIPEGLHKQSINWIASWIATQGFNCVRLTYSTDMALNHKLRVKKSFQMAAKVTGVPQDEMKKLFHQVVEHNPFIKKATLIDVFDAVHNALWNQNVMTIIDNHVSRAGDCCTLFDGNGWWDDAPGHIPYNSRHFNTSQWYDGLVAMAKWSRPYPGIVGMSLRNELRATGEQVKASGQVWRDRMLAAANKVNTANPDVLIMFGGMKNGTDLRPITIPGGLPSYDFEHKRVWEAHAYNLSIPKYRNCHAMKHQFFDNFAFVLTKQRNLTGPLFISEFGIDMSFTHDPFQWYMYQKVYEYYDCLKEFLWLTDADWALWALQGSYYVRFGELDRNEPYGVLNKDWTDWRRRGFWKKDIGQITSMRRGPHTEDGNVTETDLTF</sequence>
<evidence type="ECO:0000256" key="1">
    <source>
        <dbReference type="ARBA" id="ARBA00005641"/>
    </source>
</evidence>
<evidence type="ECO:0000256" key="3">
    <source>
        <dbReference type="ARBA" id="ARBA00023295"/>
    </source>
</evidence>
<dbReference type="PANTHER" id="PTHR31263:SF0">
    <property type="entry name" value="CELLULASE FAMILY PROTEIN (AFU_ORTHOLOGUE AFUA_5G14560)"/>
    <property type="match status" value="1"/>
</dbReference>
<name>A0ABR0S9H4_9HYPO</name>
<evidence type="ECO:0000259" key="6">
    <source>
        <dbReference type="Pfam" id="PF00150"/>
    </source>
</evidence>
<feature type="chain" id="PRO_5045908209" evidence="5">
    <location>
        <begin position="20"/>
        <end position="433"/>
    </location>
</feature>
<keyword evidence="3 4" id="KW-0326">Glycosidase</keyword>
<evidence type="ECO:0000256" key="5">
    <source>
        <dbReference type="SAM" id="SignalP"/>
    </source>
</evidence>
<organism evidence="7 8">
    <name type="scientific">Cladobotryum mycophilum</name>
    <dbReference type="NCBI Taxonomy" id="491253"/>
    <lineage>
        <taxon>Eukaryota</taxon>
        <taxon>Fungi</taxon>
        <taxon>Dikarya</taxon>
        <taxon>Ascomycota</taxon>
        <taxon>Pezizomycotina</taxon>
        <taxon>Sordariomycetes</taxon>
        <taxon>Hypocreomycetidae</taxon>
        <taxon>Hypocreales</taxon>
        <taxon>Hypocreaceae</taxon>
        <taxon>Cladobotryum</taxon>
    </lineage>
</organism>
<dbReference type="GO" id="GO:0016787">
    <property type="term" value="F:hydrolase activity"/>
    <property type="evidence" value="ECO:0007669"/>
    <property type="project" value="UniProtKB-KW"/>
</dbReference>
<proteinExistence type="inferred from homology"/>
<dbReference type="InterPro" id="IPR001547">
    <property type="entry name" value="Glyco_hydro_5"/>
</dbReference>
<dbReference type="SUPFAM" id="SSF51445">
    <property type="entry name" value="(Trans)glycosidases"/>
    <property type="match status" value="1"/>
</dbReference>
<protein>
    <submittedName>
        <fullName evidence="7">Glycosyl hydrolase 5 family protein</fullName>
    </submittedName>
</protein>
<accession>A0ABR0S9H4</accession>
<keyword evidence="2 4" id="KW-0378">Hydrolase</keyword>
<feature type="domain" description="Glycoside hydrolase family 5" evidence="6">
    <location>
        <begin position="70"/>
        <end position="335"/>
    </location>
</feature>
<feature type="signal peptide" evidence="5">
    <location>
        <begin position="1"/>
        <end position="19"/>
    </location>
</feature>